<feature type="region of interest" description="Disordered" evidence="1">
    <location>
        <begin position="1"/>
        <end position="288"/>
    </location>
</feature>
<evidence type="ECO:0008006" key="4">
    <source>
        <dbReference type="Google" id="ProtNLM"/>
    </source>
</evidence>
<dbReference type="Proteomes" id="UP001165122">
    <property type="component" value="Unassembled WGS sequence"/>
</dbReference>
<gene>
    <name evidence="2" type="ORF">TrLO_g6175</name>
</gene>
<comment type="caution">
    <text evidence="2">The sequence shown here is derived from an EMBL/GenBank/DDBJ whole genome shotgun (WGS) entry which is preliminary data.</text>
</comment>
<protein>
    <recommendedName>
        <fullName evidence="4">WH2 domain-containing protein</fullName>
    </recommendedName>
</protein>
<feature type="compositionally biased region" description="Basic and acidic residues" evidence="1">
    <location>
        <begin position="310"/>
        <end position="325"/>
    </location>
</feature>
<evidence type="ECO:0000256" key="1">
    <source>
        <dbReference type="SAM" id="MobiDB-lite"/>
    </source>
</evidence>
<sequence>MGARPPRPMMGGLLAGIKKAGSDSGGFGGLKKVAPPAASGGGGGGGAPPPRGNAMLAGIQGGISNLKKAGGGKPGGAPKPPPKPSGGMNMMEQIQAKQKAMADKRGAEGGAPAPAPAPPGVKAAPKGYNASMLAKVRTRKQSSMNDSDDGWSDNEEDDKPAKPNPPAVKKTGGFVPPTTSAAPPKINNSTSAKPPPPKAPELKQPAAGSTWRDKQAAKKAEEDSKKEASKPPPPVKPAAPAKQTMSARMTSKSITKKDAGNANGMSEKEGNALREELDKEKAKSKGLNAELEAMNKKIKSLEKENATMLKRVEEGEKGNKSRRDSAAFQDSISMLAQKTEDVDKLRAELNEAKKTSDELRRSNQKYQAAGPRLDVREEGTLKEQLLRMKKDKEKALKLVVKLIGKDQLAKHMKLHETTNDGLSSLVDSFGGVGVGGGKGRSNSPRRTSPNKMNATLIGTQSGTPPGSFKSPSKRSRMDSYFRSAVQGTH</sequence>
<reference evidence="3" key="1">
    <citation type="journal article" date="2023" name="Commun. Biol.">
        <title>Genome analysis of Parmales, the sister group of diatoms, reveals the evolutionary specialization of diatoms from phago-mixotrophs to photoautotrophs.</title>
        <authorList>
            <person name="Ban H."/>
            <person name="Sato S."/>
            <person name="Yoshikawa S."/>
            <person name="Yamada K."/>
            <person name="Nakamura Y."/>
            <person name="Ichinomiya M."/>
            <person name="Sato N."/>
            <person name="Blanc-Mathieu R."/>
            <person name="Endo H."/>
            <person name="Kuwata A."/>
            <person name="Ogata H."/>
        </authorList>
    </citation>
    <scope>NUCLEOTIDE SEQUENCE [LARGE SCALE GENOMIC DNA]</scope>
    <source>
        <strain evidence="3">NIES 3700</strain>
    </source>
</reference>
<evidence type="ECO:0000313" key="3">
    <source>
        <dbReference type="Proteomes" id="UP001165122"/>
    </source>
</evidence>
<feature type="region of interest" description="Disordered" evidence="1">
    <location>
        <begin position="310"/>
        <end position="330"/>
    </location>
</feature>
<name>A0A9W7CLI8_9STRA</name>
<feature type="compositionally biased region" description="Basic and acidic residues" evidence="1">
    <location>
        <begin position="266"/>
        <end position="283"/>
    </location>
</feature>
<feature type="region of interest" description="Disordered" evidence="1">
    <location>
        <begin position="433"/>
        <end position="489"/>
    </location>
</feature>
<dbReference type="AlphaFoldDB" id="A0A9W7CLI8"/>
<feature type="compositionally biased region" description="Polar residues" evidence="1">
    <location>
        <begin position="440"/>
        <end position="464"/>
    </location>
</feature>
<organism evidence="2 3">
    <name type="scientific">Triparma laevis f. longispina</name>
    <dbReference type="NCBI Taxonomy" id="1714387"/>
    <lineage>
        <taxon>Eukaryota</taxon>
        <taxon>Sar</taxon>
        <taxon>Stramenopiles</taxon>
        <taxon>Ochrophyta</taxon>
        <taxon>Bolidophyceae</taxon>
        <taxon>Parmales</taxon>
        <taxon>Triparmaceae</taxon>
        <taxon>Triparma</taxon>
    </lineage>
</organism>
<proteinExistence type="predicted"/>
<dbReference type="EMBL" id="BRXW01000105">
    <property type="protein sequence ID" value="GMI06824.1"/>
    <property type="molecule type" value="Genomic_DNA"/>
</dbReference>
<feature type="compositionally biased region" description="Acidic residues" evidence="1">
    <location>
        <begin position="146"/>
        <end position="158"/>
    </location>
</feature>
<feature type="region of interest" description="Disordered" evidence="1">
    <location>
        <begin position="353"/>
        <end position="374"/>
    </location>
</feature>
<keyword evidence="3" id="KW-1185">Reference proteome</keyword>
<evidence type="ECO:0000313" key="2">
    <source>
        <dbReference type="EMBL" id="GMI06824.1"/>
    </source>
</evidence>
<feature type="compositionally biased region" description="Polar residues" evidence="1">
    <location>
        <begin position="243"/>
        <end position="253"/>
    </location>
</feature>
<dbReference type="OrthoDB" id="202831at2759"/>
<accession>A0A9W7CLI8</accession>
<feature type="compositionally biased region" description="Polar residues" evidence="1">
    <location>
        <begin position="177"/>
        <end position="191"/>
    </location>
</feature>
<feature type="compositionally biased region" description="Basic and acidic residues" evidence="1">
    <location>
        <begin position="211"/>
        <end position="229"/>
    </location>
</feature>